<keyword evidence="3" id="KW-1185">Reference proteome</keyword>
<proteinExistence type="predicted"/>
<gene>
    <name evidence="2" type="ORF">E4P82_00200</name>
</gene>
<accession>A0ABX1TIQ7</accession>
<evidence type="ECO:0000313" key="3">
    <source>
        <dbReference type="Proteomes" id="UP000760480"/>
    </source>
</evidence>
<evidence type="ECO:0000256" key="1">
    <source>
        <dbReference type="SAM" id="MobiDB-lite"/>
    </source>
</evidence>
<name>A0ABX1TIQ7_9GAMM</name>
<organism evidence="2 3">
    <name type="scientific">Candidatus Competibacter phosphatis</name>
    <dbReference type="NCBI Taxonomy" id="221280"/>
    <lineage>
        <taxon>Bacteria</taxon>
        <taxon>Pseudomonadati</taxon>
        <taxon>Pseudomonadota</taxon>
        <taxon>Gammaproteobacteria</taxon>
        <taxon>Candidatus Competibacteraceae</taxon>
        <taxon>Candidatus Competibacter</taxon>
    </lineage>
</organism>
<dbReference type="Proteomes" id="UP000760480">
    <property type="component" value="Unassembled WGS sequence"/>
</dbReference>
<reference evidence="2 3" key="1">
    <citation type="submission" date="2019-03" db="EMBL/GenBank/DDBJ databases">
        <title>Metabolic reconstructions from genomes of highly enriched 'Candidatus Accumulibacter' and 'Candidatus Competibacter' bioreactor populations.</title>
        <authorList>
            <person name="Annavajhala M.K."/>
            <person name="Welles L."/>
            <person name="Abbas B."/>
            <person name="Sorokin D."/>
            <person name="Park H."/>
            <person name="Van Loosdrecht M."/>
            <person name="Chandran K."/>
        </authorList>
    </citation>
    <scope>NUCLEOTIDE SEQUENCE [LARGE SCALE GENOMIC DNA]</scope>
    <source>
        <strain evidence="2 3">SBR_G</strain>
    </source>
</reference>
<comment type="caution">
    <text evidence="2">The sequence shown here is derived from an EMBL/GenBank/DDBJ whole genome shotgun (WGS) entry which is preliminary data.</text>
</comment>
<protein>
    <submittedName>
        <fullName evidence="2">Uncharacterized protein</fullName>
    </submittedName>
</protein>
<feature type="compositionally biased region" description="Basic and acidic residues" evidence="1">
    <location>
        <begin position="1"/>
        <end position="10"/>
    </location>
</feature>
<dbReference type="EMBL" id="SPMZ01000001">
    <property type="protein sequence ID" value="NMQ17760.1"/>
    <property type="molecule type" value="Genomic_DNA"/>
</dbReference>
<sequence>MNGWTPERRQRQAAAIQQWRPWERSTGPKTPEGKARVARNPYKGAVREQLRELARALREQRELLPRIR</sequence>
<feature type="region of interest" description="Disordered" evidence="1">
    <location>
        <begin position="1"/>
        <end position="37"/>
    </location>
</feature>
<evidence type="ECO:0000313" key="2">
    <source>
        <dbReference type="EMBL" id="NMQ17760.1"/>
    </source>
</evidence>